<evidence type="ECO:0000313" key="2">
    <source>
        <dbReference type="Proteomes" id="UP001066276"/>
    </source>
</evidence>
<gene>
    <name evidence="1" type="ORF">NDU88_002632</name>
</gene>
<dbReference type="EMBL" id="JANPWB010000010">
    <property type="protein sequence ID" value="KAJ1136215.1"/>
    <property type="molecule type" value="Genomic_DNA"/>
</dbReference>
<name>A0AAV7Q7P9_PLEWA</name>
<protein>
    <submittedName>
        <fullName evidence="1">Uncharacterized protein</fullName>
    </submittedName>
</protein>
<dbReference type="Proteomes" id="UP001066276">
    <property type="component" value="Chromosome 6"/>
</dbReference>
<sequence length="123" mass="13803">MGPTSFFFPCSLPSSPRVHPDARVRFQFVPARSLLPGRLIFFCSPPPHGAPLVNARSERCFGNFHARRSVKSEYLHSPGFRPSALVPERTVGFPSRFSTPRGSSLLMLVRSVIWKIVHARWSA</sequence>
<organism evidence="1 2">
    <name type="scientific">Pleurodeles waltl</name>
    <name type="common">Iberian ribbed newt</name>
    <dbReference type="NCBI Taxonomy" id="8319"/>
    <lineage>
        <taxon>Eukaryota</taxon>
        <taxon>Metazoa</taxon>
        <taxon>Chordata</taxon>
        <taxon>Craniata</taxon>
        <taxon>Vertebrata</taxon>
        <taxon>Euteleostomi</taxon>
        <taxon>Amphibia</taxon>
        <taxon>Batrachia</taxon>
        <taxon>Caudata</taxon>
        <taxon>Salamandroidea</taxon>
        <taxon>Salamandridae</taxon>
        <taxon>Pleurodelinae</taxon>
        <taxon>Pleurodeles</taxon>
    </lineage>
</organism>
<comment type="caution">
    <text evidence="1">The sequence shown here is derived from an EMBL/GenBank/DDBJ whole genome shotgun (WGS) entry which is preliminary data.</text>
</comment>
<dbReference type="AlphaFoldDB" id="A0AAV7Q7P9"/>
<evidence type="ECO:0000313" key="1">
    <source>
        <dbReference type="EMBL" id="KAJ1136215.1"/>
    </source>
</evidence>
<proteinExistence type="predicted"/>
<reference evidence="1" key="1">
    <citation type="journal article" date="2022" name="bioRxiv">
        <title>Sequencing and chromosome-scale assembly of the giantPleurodeles waltlgenome.</title>
        <authorList>
            <person name="Brown T."/>
            <person name="Elewa A."/>
            <person name="Iarovenko S."/>
            <person name="Subramanian E."/>
            <person name="Araus A.J."/>
            <person name="Petzold A."/>
            <person name="Susuki M."/>
            <person name="Suzuki K.-i.T."/>
            <person name="Hayashi T."/>
            <person name="Toyoda A."/>
            <person name="Oliveira C."/>
            <person name="Osipova E."/>
            <person name="Leigh N.D."/>
            <person name="Simon A."/>
            <person name="Yun M.H."/>
        </authorList>
    </citation>
    <scope>NUCLEOTIDE SEQUENCE</scope>
    <source>
        <strain evidence="1">20211129_DDA</strain>
        <tissue evidence="1">Liver</tissue>
    </source>
</reference>
<keyword evidence="2" id="KW-1185">Reference proteome</keyword>
<accession>A0AAV7Q7P9</accession>